<dbReference type="InterPro" id="IPR051163">
    <property type="entry name" value="Sodium:Solute_Symporter_SSF"/>
</dbReference>
<feature type="transmembrane region" description="Helical" evidence="12">
    <location>
        <begin position="275"/>
        <end position="295"/>
    </location>
</feature>
<dbReference type="EMBL" id="JBHSAV010000059">
    <property type="protein sequence ID" value="MFC3977829.1"/>
    <property type="molecule type" value="Genomic_DNA"/>
</dbReference>
<sequence>MGLLDWIVLFVYFLMLLSIGLWAYFKVKDSADFYTAGGKLPWWLSGISHHVSGYSGAVFVAYAGIAYTHGFTLYVWWAFTVGLSTLIAACYIAPRWSRLRLYAGIQSPTEYLLMRYDLPTQQLIAWIGTIIKIFDTGGKLAAIAVLLNVFSGTSITTGILLVGVVSLIYITIGGLWADVWNDFGQFIVQILAGITMFVMILFKLGDGASGVFTLWEKLPPANSGFFHEPYTIMFALVMLMINFFSYSGGTWNLATRFISTSSGETARKAAILSSILYFTWPLILLYPMFATPIFFENLADPSVSYGMMVLEFLPSGLVGLVLASLFANTLSMTASDSNTVSAVISRDILPVVFPFLKTYSKAKLLKIARITTLTFTVLTIFTGLNSTYFGGVFGLIISWFAALLGPIAIPMILGLLPTFAKSNGKVAIISIVSGLLTFAILKVFPTQSLALEIGMPTMVSFVMFVSGGYLLNEKVPSKVNDLLSNISKITISNEHDVLN</sequence>
<dbReference type="Proteomes" id="UP001595766">
    <property type="component" value="Unassembled WGS sequence"/>
</dbReference>
<feature type="transmembrane region" description="Helical" evidence="12">
    <location>
        <begin position="307"/>
        <end position="327"/>
    </location>
</feature>
<keyword evidence="5 12" id="KW-0812">Transmembrane</keyword>
<name>A0ABV8EP73_9BACT</name>
<evidence type="ECO:0000256" key="4">
    <source>
        <dbReference type="ARBA" id="ARBA00022475"/>
    </source>
</evidence>
<feature type="transmembrane region" description="Helical" evidence="12">
    <location>
        <begin position="450"/>
        <end position="471"/>
    </location>
</feature>
<accession>A0ABV8EP73</accession>
<dbReference type="PANTHER" id="PTHR42985:SF40">
    <property type="entry name" value="LD47995P-RELATED"/>
    <property type="match status" value="1"/>
</dbReference>
<protein>
    <submittedName>
        <fullName evidence="13">Na+:solute symporter</fullName>
    </submittedName>
</protein>
<evidence type="ECO:0000256" key="12">
    <source>
        <dbReference type="SAM" id="Phobius"/>
    </source>
</evidence>
<dbReference type="RefSeq" id="WP_241294537.1">
    <property type="nucleotide sequence ID" value="NZ_JAKZGR010000007.1"/>
</dbReference>
<reference evidence="14" key="1">
    <citation type="journal article" date="2019" name="Int. J. Syst. Evol. Microbiol.">
        <title>The Global Catalogue of Microorganisms (GCM) 10K type strain sequencing project: providing services to taxonomists for standard genome sequencing and annotation.</title>
        <authorList>
            <consortium name="The Broad Institute Genomics Platform"/>
            <consortium name="The Broad Institute Genome Sequencing Center for Infectious Disease"/>
            <person name="Wu L."/>
            <person name="Ma J."/>
        </authorList>
    </citation>
    <scope>NUCLEOTIDE SEQUENCE [LARGE SCALE GENOMIC DNA]</scope>
    <source>
        <strain evidence="14">CECT 8551</strain>
    </source>
</reference>
<keyword evidence="8" id="KW-0406">Ion transport</keyword>
<keyword evidence="3" id="KW-0813">Transport</keyword>
<dbReference type="InterPro" id="IPR038377">
    <property type="entry name" value="Na/Glc_symporter_sf"/>
</dbReference>
<feature type="transmembrane region" description="Helical" evidence="12">
    <location>
        <begin position="46"/>
        <end position="67"/>
    </location>
</feature>
<evidence type="ECO:0000256" key="8">
    <source>
        <dbReference type="ARBA" id="ARBA00023065"/>
    </source>
</evidence>
<keyword evidence="10" id="KW-0739">Sodium transport</keyword>
<evidence type="ECO:0000256" key="3">
    <source>
        <dbReference type="ARBA" id="ARBA00022448"/>
    </source>
</evidence>
<evidence type="ECO:0000313" key="13">
    <source>
        <dbReference type="EMBL" id="MFC3977829.1"/>
    </source>
</evidence>
<feature type="transmembrane region" description="Helical" evidence="12">
    <location>
        <begin position="73"/>
        <end position="93"/>
    </location>
</feature>
<comment type="caution">
    <text evidence="13">The sequence shown here is derived from an EMBL/GenBank/DDBJ whole genome shotgun (WGS) entry which is preliminary data.</text>
</comment>
<feature type="transmembrane region" description="Helical" evidence="12">
    <location>
        <begin position="232"/>
        <end position="254"/>
    </location>
</feature>
<keyword evidence="9 12" id="KW-0472">Membrane</keyword>
<dbReference type="PROSITE" id="PS50283">
    <property type="entry name" value="NA_SOLUT_SYMP_3"/>
    <property type="match status" value="1"/>
</dbReference>
<evidence type="ECO:0000256" key="7">
    <source>
        <dbReference type="ARBA" id="ARBA00023053"/>
    </source>
</evidence>
<proteinExistence type="inferred from homology"/>
<evidence type="ECO:0000256" key="2">
    <source>
        <dbReference type="ARBA" id="ARBA00006434"/>
    </source>
</evidence>
<evidence type="ECO:0000256" key="6">
    <source>
        <dbReference type="ARBA" id="ARBA00022989"/>
    </source>
</evidence>
<dbReference type="InterPro" id="IPR001734">
    <property type="entry name" value="Na/solute_symporter"/>
</dbReference>
<evidence type="ECO:0000256" key="5">
    <source>
        <dbReference type="ARBA" id="ARBA00022692"/>
    </source>
</evidence>
<keyword evidence="7" id="KW-0915">Sodium</keyword>
<evidence type="ECO:0000256" key="10">
    <source>
        <dbReference type="ARBA" id="ARBA00023201"/>
    </source>
</evidence>
<feature type="transmembrane region" description="Helical" evidence="12">
    <location>
        <begin position="159"/>
        <end position="179"/>
    </location>
</feature>
<feature type="transmembrane region" description="Helical" evidence="12">
    <location>
        <begin position="123"/>
        <end position="147"/>
    </location>
</feature>
<keyword evidence="4" id="KW-1003">Cell membrane</keyword>
<feature type="transmembrane region" description="Helical" evidence="12">
    <location>
        <begin position="426"/>
        <end position="444"/>
    </location>
</feature>
<evidence type="ECO:0000256" key="9">
    <source>
        <dbReference type="ARBA" id="ARBA00023136"/>
    </source>
</evidence>
<evidence type="ECO:0000256" key="11">
    <source>
        <dbReference type="RuleBase" id="RU362091"/>
    </source>
</evidence>
<organism evidence="13 14">
    <name type="scientific">Belliella kenyensis</name>
    <dbReference type="NCBI Taxonomy" id="1472724"/>
    <lineage>
        <taxon>Bacteria</taxon>
        <taxon>Pseudomonadati</taxon>
        <taxon>Bacteroidota</taxon>
        <taxon>Cytophagia</taxon>
        <taxon>Cytophagales</taxon>
        <taxon>Cyclobacteriaceae</taxon>
        <taxon>Belliella</taxon>
    </lineage>
</organism>
<keyword evidence="6 12" id="KW-1133">Transmembrane helix</keyword>
<feature type="transmembrane region" description="Helical" evidence="12">
    <location>
        <begin position="396"/>
        <end position="419"/>
    </location>
</feature>
<dbReference type="PANTHER" id="PTHR42985">
    <property type="entry name" value="SODIUM-COUPLED MONOCARBOXYLATE TRANSPORTER"/>
    <property type="match status" value="1"/>
</dbReference>
<dbReference type="Pfam" id="PF00474">
    <property type="entry name" value="SSF"/>
    <property type="match status" value="1"/>
</dbReference>
<comment type="similarity">
    <text evidence="2 11">Belongs to the sodium:solute symporter (SSF) (TC 2.A.21) family.</text>
</comment>
<keyword evidence="14" id="KW-1185">Reference proteome</keyword>
<gene>
    <name evidence="13" type="ORF">ACFOUP_15680</name>
</gene>
<evidence type="ECO:0000256" key="1">
    <source>
        <dbReference type="ARBA" id="ARBA00004651"/>
    </source>
</evidence>
<comment type="subcellular location">
    <subcellularLocation>
        <location evidence="1">Cell membrane</location>
        <topology evidence="1">Multi-pass membrane protein</topology>
    </subcellularLocation>
</comment>
<feature type="transmembrane region" description="Helical" evidence="12">
    <location>
        <begin position="367"/>
        <end position="384"/>
    </location>
</feature>
<feature type="transmembrane region" description="Helical" evidence="12">
    <location>
        <begin position="6"/>
        <end position="25"/>
    </location>
</feature>
<feature type="transmembrane region" description="Helical" evidence="12">
    <location>
        <begin position="186"/>
        <end position="205"/>
    </location>
</feature>
<dbReference type="Gene3D" id="1.20.1730.10">
    <property type="entry name" value="Sodium/glucose cotransporter"/>
    <property type="match status" value="1"/>
</dbReference>
<evidence type="ECO:0000313" key="14">
    <source>
        <dbReference type="Proteomes" id="UP001595766"/>
    </source>
</evidence>
<dbReference type="CDD" id="cd11477">
    <property type="entry name" value="SLC5sbd_u1"/>
    <property type="match status" value="1"/>
</dbReference>